<protein>
    <recommendedName>
        <fullName evidence="4">DUF2752 domain-containing protein</fullName>
    </recommendedName>
</protein>
<comment type="caution">
    <text evidence="2">The sequence shown here is derived from an EMBL/GenBank/DDBJ whole genome shotgun (WGS) entry which is preliminary data.</text>
</comment>
<keyword evidence="3" id="KW-1185">Reference proteome</keyword>
<keyword evidence="1" id="KW-0812">Transmembrane</keyword>
<proteinExistence type="predicted"/>
<evidence type="ECO:0000256" key="1">
    <source>
        <dbReference type="SAM" id="Phobius"/>
    </source>
</evidence>
<dbReference type="InterPro" id="IPR021215">
    <property type="entry name" value="DUF2752"/>
</dbReference>
<name>A0ABP7XXJ8_9ACTN</name>
<dbReference type="EMBL" id="BAAAZH010000031">
    <property type="protein sequence ID" value="GAA4127342.1"/>
    <property type="molecule type" value="Genomic_DNA"/>
</dbReference>
<keyword evidence="1" id="KW-0472">Membrane</keyword>
<feature type="transmembrane region" description="Helical" evidence="1">
    <location>
        <begin position="65"/>
        <end position="84"/>
    </location>
</feature>
<dbReference type="Pfam" id="PF10825">
    <property type="entry name" value="DUF2752"/>
    <property type="match status" value="1"/>
</dbReference>
<evidence type="ECO:0008006" key="4">
    <source>
        <dbReference type="Google" id="ProtNLM"/>
    </source>
</evidence>
<evidence type="ECO:0000313" key="2">
    <source>
        <dbReference type="EMBL" id="GAA4127342.1"/>
    </source>
</evidence>
<feature type="transmembrane region" description="Helical" evidence="1">
    <location>
        <begin position="28"/>
        <end position="53"/>
    </location>
</feature>
<gene>
    <name evidence="2" type="ORF">GCM10022215_37720</name>
</gene>
<evidence type="ECO:0000313" key="3">
    <source>
        <dbReference type="Proteomes" id="UP001501495"/>
    </source>
</evidence>
<reference evidence="3" key="1">
    <citation type="journal article" date="2019" name="Int. J. Syst. Evol. Microbiol.">
        <title>The Global Catalogue of Microorganisms (GCM) 10K type strain sequencing project: providing services to taxonomists for standard genome sequencing and annotation.</title>
        <authorList>
            <consortium name="The Broad Institute Genomics Platform"/>
            <consortium name="The Broad Institute Genome Sequencing Center for Infectious Disease"/>
            <person name="Wu L."/>
            <person name="Ma J."/>
        </authorList>
    </citation>
    <scope>NUCLEOTIDE SEQUENCE [LARGE SCALE GENOMIC DNA]</scope>
    <source>
        <strain evidence="3">JCM 16703</strain>
    </source>
</reference>
<keyword evidence="1" id="KW-1133">Transmembrane helix</keyword>
<sequence length="93" mass="10225">MDPLCGGTRAARLTAQGKLAAAWTYNPLGILATFAAAAAALRLTVGLIARRWLNLQIHWNPRMRWAALALVVFALTLLEIRQQGRADLLTKPY</sequence>
<accession>A0ABP7XXJ8</accession>
<organism evidence="2 3">
    <name type="scientific">Nocardioides fonticola</name>
    <dbReference type="NCBI Taxonomy" id="450363"/>
    <lineage>
        <taxon>Bacteria</taxon>
        <taxon>Bacillati</taxon>
        <taxon>Actinomycetota</taxon>
        <taxon>Actinomycetes</taxon>
        <taxon>Propionibacteriales</taxon>
        <taxon>Nocardioidaceae</taxon>
        <taxon>Nocardioides</taxon>
    </lineage>
</organism>
<dbReference type="Proteomes" id="UP001501495">
    <property type="component" value="Unassembled WGS sequence"/>
</dbReference>